<dbReference type="GO" id="GO:0004519">
    <property type="term" value="F:endonuclease activity"/>
    <property type="evidence" value="ECO:0007669"/>
    <property type="project" value="UniProtKB-UniRule"/>
</dbReference>
<dbReference type="AlphaFoldDB" id="A0A0A2A7W3"/>
<keyword evidence="5 7" id="KW-0694">RNA-binding</keyword>
<comment type="subunit">
    <text evidence="7">Homodimer. Binds to stalled ribosomes, contacting rRNA.</text>
</comment>
<dbReference type="InterPro" id="IPR036063">
    <property type="entry name" value="Smr_dom_sf"/>
</dbReference>
<dbReference type="Pfam" id="PF00488">
    <property type="entry name" value="MutS_V"/>
    <property type="match status" value="1"/>
</dbReference>
<dbReference type="FunFam" id="3.40.50.300:FF:000830">
    <property type="entry name" value="Endonuclease MutS2"/>
    <property type="match status" value="1"/>
</dbReference>
<dbReference type="GO" id="GO:0030983">
    <property type="term" value="F:mismatched DNA binding"/>
    <property type="evidence" value="ECO:0007669"/>
    <property type="project" value="InterPro"/>
</dbReference>
<keyword evidence="2 7" id="KW-0547">Nucleotide-binding</keyword>
<dbReference type="OrthoDB" id="9808166at2"/>
<feature type="domain" description="Smr" evidence="9">
    <location>
        <begin position="732"/>
        <end position="803"/>
    </location>
</feature>
<dbReference type="InterPro" id="IPR036187">
    <property type="entry name" value="DNA_mismatch_repair_MutS_sf"/>
</dbReference>
<evidence type="ECO:0000256" key="2">
    <source>
        <dbReference type="ARBA" id="ARBA00022741"/>
    </source>
</evidence>
<dbReference type="GO" id="GO:0045910">
    <property type="term" value="P:negative regulation of DNA recombination"/>
    <property type="evidence" value="ECO:0007669"/>
    <property type="project" value="InterPro"/>
</dbReference>
<keyword evidence="7" id="KW-0255">Endonuclease</keyword>
<keyword evidence="4 7" id="KW-0067">ATP-binding</keyword>
<dbReference type="PIRSF" id="PIRSF005814">
    <property type="entry name" value="MutS_YshD"/>
    <property type="match status" value="1"/>
</dbReference>
<dbReference type="GO" id="GO:0043023">
    <property type="term" value="F:ribosomal large subunit binding"/>
    <property type="evidence" value="ECO:0007669"/>
    <property type="project" value="UniProtKB-UniRule"/>
</dbReference>
<dbReference type="SMART" id="SM00533">
    <property type="entry name" value="MUTSd"/>
    <property type="match status" value="1"/>
</dbReference>
<dbReference type="STRING" id="74545.EU96_0807"/>
<dbReference type="GO" id="GO:0005524">
    <property type="term" value="F:ATP binding"/>
    <property type="evidence" value="ECO:0007669"/>
    <property type="project" value="UniProtKB-UniRule"/>
</dbReference>
<dbReference type="SMART" id="SM00463">
    <property type="entry name" value="SMR"/>
    <property type="match status" value="1"/>
</dbReference>
<evidence type="ECO:0000256" key="5">
    <source>
        <dbReference type="ARBA" id="ARBA00022884"/>
    </source>
</evidence>
<dbReference type="SMART" id="SM00534">
    <property type="entry name" value="MUTSac"/>
    <property type="match status" value="1"/>
</dbReference>
<dbReference type="EC" id="3.6.4.-" evidence="7"/>
<feature type="binding site" evidence="7">
    <location>
        <begin position="352"/>
        <end position="359"/>
    </location>
    <ligand>
        <name>ATP</name>
        <dbReference type="ChEBI" id="CHEBI:30616"/>
    </ligand>
</feature>
<comment type="function">
    <text evidence="7">Endonuclease that is involved in the suppression of homologous recombination and thus may have a key role in the control of bacterial genetic diversity.</text>
</comment>
<dbReference type="PANTHER" id="PTHR48466">
    <property type="entry name" value="OS10G0509000 PROTEIN-RELATED"/>
    <property type="match status" value="1"/>
</dbReference>
<dbReference type="Pfam" id="PF01713">
    <property type="entry name" value="Smr"/>
    <property type="match status" value="1"/>
</dbReference>
<evidence type="ECO:0000259" key="9">
    <source>
        <dbReference type="PROSITE" id="PS50828"/>
    </source>
</evidence>
<dbReference type="InterPro" id="IPR046893">
    <property type="entry name" value="MSSS"/>
</dbReference>
<dbReference type="Gene3D" id="3.30.1370.110">
    <property type="match status" value="1"/>
</dbReference>
<name>A0A0A2A7W3_PROMR</name>
<dbReference type="Gene3D" id="3.40.50.300">
    <property type="entry name" value="P-loop containing nucleotide triphosphate hydrolases"/>
    <property type="match status" value="1"/>
</dbReference>
<dbReference type="Proteomes" id="UP000030445">
    <property type="component" value="Unassembled WGS sequence"/>
</dbReference>
<dbReference type="InterPro" id="IPR005747">
    <property type="entry name" value="MutS2"/>
</dbReference>
<accession>A0A0A2A7W3</accession>
<keyword evidence="6 7" id="KW-0238">DNA-binding</keyword>
<comment type="similarity">
    <text evidence="7">Belongs to the DNA mismatch repair MutS family. MutS2 subfamily.</text>
</comment>
<dbReference type="EMBL" id="JNAM01000007">
    <property type="protein sequence ID" value="KGF97992.1"/>
    <property type="molecule type" value="Genomic_DNA"/>
</dbReference>
<dbReference type="SUPFAM" id="SSF160443">
    <property type="entry name" value="SMR domain-like"/>
    <property type="match status" value="1"/>
</dbReference>
<dbReference type="InterPro" id="IPR027417">
    <property type="entry name" value="P-loop_NTPase"/>
</dbReference>
<dbReference type="GO" id="GO:0016887">
    <property type="term" value="F:ATP hydrolysis activity"/>
    <property type="evidence" value="ECO:0007669"/>
    <property type="project" value="InterPro"/>
</dbReference>
<dbReference type="GO" id="GO:0006298">
    <property type="term" value="P:mismatch repair"/>
    <property type="evidence" value="ECO:0007669"/>
    <property type="project" value="InterPro"/>
</dbReference>
<organism evidence="10 11">
    <name type="scientific">Prochlorococcus marinus str. MIT 9302</name>
    <dbReference type="NCBI Taxonomy" id="74545"/>
    <lineage>
        <taxon>Bacteria</taxon>
        <taxon>Bacillati</taxon>
        <taxon>Cyanobacteriota</taxon>
        <taxon>Cyanophyceae</taxon>
        <taxon>Synechococcales</taxon>
        <taxon>Prochlorococcaceae</taxon>
        <taxon>Prochlorococcus</taxon>
    </lineage>
</organism>
<evidence type="ECO:0000256" key="1">
    <source>
        <dbReference type="ARBA" id="ARBA00022730"/>
    </source>
</evidence>
<evidence type="ECO:0000256" key="4">
    <source>
        <dbReference type="ARBA" id="ARBA00022840"/>
    </source>
</evidence>
<dbReference type="Pfam" id="PF20297">
    <property type="entry name" value="MSSS"/>
    <property type="match status" value="1"/>
</dbReference>
<gene>
    <name evidence="7" type="primary">mutS2</name>
    <name evidence="7" type="synonym">rqcU</name>
    <name evidence="10" type="ORF">EU96_0807</name>
</gene>
<keyword evidence="3 7" id="KW-0378">Hydrolase</keyword>
<evidence type="ECO:0000256" key="3">
    <source>
        <dbReference type="ARBA" id="ARBA00022801"/>
    </source>
</evidence>
<dbReference type="eggNOG" id="COG1193">
    <property type="taxonomic scope" value="Bacteria"/>
</dbReference>
<dbReference type="HAMAP" id="MF_00092">
    <property type="entry name" value="MutS2"/>
    <property type="match status" value="1"/>
</dbReference>
<keyword evidence="7" id="KW-0540">Nuclease</keyword>
<reference evidence="11" key="1">
    <citation type="journal article" date="2014" name="Sci. Data">
        <title>Genomes of diverse isolates of the marine cyanobacterium Prochlorococcus.</title>
        <authorList>
            <person name="Biller S."/>
            <person name="Berube P."/>
            <person name="Thompson J."/>
            <person name="Kelly L."/>
            <person name="Roggensack S."/>
            <person name="Awad L."/>
            <person name="Roache-Johnson K."/>
            <person name="Ding H."/>
            <person name="Giovannoni S.J."/>
            <person name="Moore L.R."/>
            <person name="Chisholm S.W."/>
        </authorList>
    </citation>
    <scope>NUCLEOTIDE SEQUENCE [LARGE SCALE GENOMIC DNA]</scope>
    <source>
        <strain evidence="11">MIT 9302</strain>
    </source>
</reference>
<dbReference type="PROSITE" id="PS50828">
    <property type="entry name" value="SMR"/>
    <property type="match status" value="1"/>
</dbReference>
<comment type="caution">
    <text evidence="10">The sequence shown here is derived from an EMBL/GenBank/DDBJ whole genome shotgun (WGS) entry which is preliminary data.</text>
</comment>
<dbReference type="EC" id="3.1.-.-" evidence="7"/>
<comment type="function">
    <text evidence="7">Acts as a ribosome collision sensor, splitting the ribosome into its 2 subunits. Detects stalled/collided 70S ribosomes which it binds and splits by an ATP-hydrolysis driven conformational change. Acts upstream of the ribosome quality control system (RQC), a ribosome-associated complex that mediates the extraction of incompletely synthesized nascent chains from stalled ribosomes and their subsequent degradation. Probably generates substrates for RQC.</text>
</comment>
<keyword evidence="8" id="KW-0175">Coiled coil</keyword>
<proteinExistence type="inferred from homology"/>
<evidence type="ECO:0000256" key="6">
    <source>
        <dbReference type="ARBA" id="ARBA00023125"/>
    </source>
</evidence>
<dbReference type="PROSITE" id="PS00486">
    <property type="entry name" value="DNA_MISMATCH_REPAIR_2"/>
    <property type="match status" value="1"/>
</dbReference>
<evidence type="ECO:0000313" key="10">
    <source>
        <dbReference type="EMBL" id="KGF97992.1"/>
    </source>
</evidence>
<dbReference type="InterPro" id="IPR045076">
    <property type="entry name" value="MutS"/>
</dbReference>
<evidence type="ECO:0000313" key="11">
    <source>
        <dbReference type="Proteomes" id="UP000030445"/>
    </source>
</evidence>
<dbReference type="SUPFAM" id="SSF52540">
    <property type="entry name" value="P-loop containing nucleoside triphosphate hydrolases"/>
    <property type="match status" value="1"/>
</dbReference>
<dbReference type="NCBIfam" id="TIGR01069">
    <property type="entry name" value="mutS2"/>
    <property type="match status" value="1"/>
</dbReference>
<dbReference type="GO" id="GO:0072344">
    <property type="term" value="P:rescue of stalled ribosome"/>
    <property type="evidence" value="ECO:0007669"/>
    <property type="project" value="UniProtKB-UniRule"/>
</dbReference>
<evidence type="ECO:0000256" key="8">
    <source>
        <dbReference type="SAM" id="Coils"/>
    </source>
</evidence>
<protein>
    <recommendedName>
        <fullName evidence="7">Endonuclease MutS2</fullName>
        <ecNumber evidence="7">3.1.-.-</ecNumber>
    </recommendedName>
    <alternativeName>
        <fullName evidence="7">Ribosome-associated protein quality control-upstream factor</fullName>
        <shortName evidence="7">RQC-upstream factor</shortName>
        <shortName evidence="7">RqcU</shortName>
        <ecNumber evidence="7">3.6.4.-</ecNumber>
    </alternativeName>
</protein>
<dbReference type="InterPro" id="IPR000432">
    <property type="entry name" value="DNA_mismatch_repair_MutS_C"/>
</dbReference>
<dbReference type="GO" id="GO:0019843">
    <property type="term" value="F:rRNA binding"/>
    <property type="evidence" value="ECO:0007669"/>
    <property type="project" value="UniProtKB-UniRule"/>
</dbReference>
<keyword evidence="1 7" id="KW-0699">rRNA-binding</keyword>
<dbReference type="RefSeq" id="WP_032526571.1">
    <property type="nucleotide sequence ID" value="NZ_CP138951.1"/>
</dbReference>
<sequence>MQEKSQSKKSYSENNIENESISLLEWNTLKTHLSSFASTEMGKRAILSFEIPSEYEVAKRLLHETVEITELENNLDKSISFSGVFDISRNIEICSKGGVILSSDLLEIAKTINAARNLKKILLDFEQRPFISSFTKNLIDHNNIETILKNGIESNGRISDKASDKLSILRKELLSKKLERKILVNKFIQNNLAYLQDTIIGDRYGRPVVAIKVNYVDKFNGIIHDSSSSGNTVYFEPDSVVTKGNKIASLEARVTAEEFKLLQKWSQVISDNSENLIAMASILLRLENALTRSRYSKWIGGKTPIFEKNPIVSLIGFSHPLLIWENKKKAAPPPVAVDFHINRNIKVVAITGPNTGGKTAALKGLGLSLLMARAGLLIPSTNNAIIPFCPNIYVDIGDNQSLEENLSTFSGHISRIKQILESLENKRGLSIVLLDEIGSGTDPLEGSALAIALLKEFANKSDITLATTHYGDIKALKYNDSRFENVSVAFDEDSLKPKYILNWGIPGRSNALSISKRIGLDESILIEAANYLKPKEVDNINRIIKGLEEERLKQQNSAEEAAELIARTEILHDELKKNYEFQKINAEKIQEIERYKLSKHILSAKKEVIDLIKKLRDQNVNGEDTRIIGKRLKEIEREHLTQKKVEKLISWDPKIGDFIKIKSLNSTGQIIDLDKKGGFYEVKCGSFRSTLTVNDFEGINGEKPNFKKSKIEVKSSREDFSFSKIRTSKNTIDVRGLRVHEAEIIIEEKMRKFHGPIWIVHGIGTGKLKKGLIEWLKGLNYVDKIEDAANNEGGAGCSIAWIK</sequence>
<dbReference type="InterPro" id="IPR007696">
    <property type="entry name" value="DNA_mismatch_repair_MutS_core"/>
</dbReference>
<dbReference type="SUPFAM" id="SSF48334">
    <property type="entry name" value="DNA repair protein MutS, domain III"/>
    <property type="match status" value="1"/>
</dbReference>
<dbReference type="PANTHER" id="PTHR48466:SF2">
    <property type="entry name" value="OS10G0509000 PROTEIN"/>
    <property type="match status" value="1"/>
</dbReference>
<feature type="coiled-coil region" evidence="8">
    <location>
        <begin position="537"/>
        <end position="592"/>
    </location>
</feature>
<evidence type="ECO:0000256" key="7">
    <source>
        <dbReference type="HAMAP-Rule" id="MF_00092"/>
    </source>
</evidence>
<dbReference type="GO" id="GO:0140664">
    <property type="term" value="F:ATP-dependent DNA damage sensor activity"/>
    <property type="evidence" value="ECO:0007669"/>
    <property type="project" value="InterPro"/>
</dbReference>
<dbReference type="InterPro" id="IPR002625">
    <property type="entry name" value="Smr_dom"/>
</dbReference>